<proteinExistence type="predicted"/>
<keyword evidence="2" id="KW-1185">Reference proteome</keyword>
<evidence type="ECO:0000313" key="1">
    <source>
        <dbReference type="EMBL" id="ERK39588.1"/>
    </source>
</evidence>
<protein>
    <submittedName>
        <fullName evidence="1">Uncharacterized protein</fullName>
    </submittedName>
</protein>
<sequence>MPVDGTEACRRLSKSCPFSGSKGCFGRVKGQRLTAQRAAFIG</sequence>
<dbReference type="EMBL" id="AWEY01000017">
    <property type="protein sequence ID" value="ERK39588.1"/>
    <property type="molecule type" value="Genomic_DNA"/>
</dbReference>
<gene>
    <name evidence="1" type="ORF">HMPREF9135_2309</name>
</gene>
<dbReference type="Proteomes" id="UP000016648">
    <property type="component" value="Unassembled WGS sequence"/>
</dbReference>
<dbReference type="AlphaFoldDB" id="U2QE45"/>
<accession>U2QE45</accession>
<reference evidence="1 2" key="1">
    <citation type="submission" date="2013-08" db="EMBL/GenBank/DDBJ databases">
        <authorList>
            <person name="Durkin A.S."/>
            <person name="Haft D.R."/>
            <person name="McCorrison J."/>
            <person name="Torralba M."/>
            <person name="Gillis M."/>
            <person name="Haft D.H."/>
            <person name="Methe B."/>
            <person name="Sutton G."/>
            <person name="Nelson K.E."/>
        </authorList>
    </citation>
    <scope>NUCLEOTIDE SEQUENCE [LARGE SCALE GENOMIC DNA]</scope>
    <source>
        <strain evidence="1 2">F0067</strain>
    </source>
</reference>
<comment type="caution">
    <text evidence="1">The sequence shown here is derived from an EMBL/GenBank/DDBJ whole genome shotgun (WGS) entry which is preliminary data.</text>
</comment>
<dbReference type="PATRIC" id="fig|1115809.3.peg.1068"/>
<evidence type="ECO:0000313" key="2">
    <source>
        <dbReference type="Proteomes" id="UP000016648"/>
    </source>
</evidence>
<name>U2QE45_9BACT</name>
<organism evidence="1 2">
    <name type="scientific">Segatella baroniae F0067</name>
    <dbReference type="NCBI Taxonomy" id="1115809"/>
    <lineage>
        <taxon>Bacteria</taxon>
        <taxon>Pseudomonadati</taxon>
        <taxon>Bacteroidota</taxon>
        <taxon>Bacteroidia</taxon>
        <taxon>Bacteroidales</taxon>
        <taxon>Prevotellaceae</taxon>
        <taxon>Segatella</taxon>
    </lineage>
</organism>